<sequence length="542" mass="55437">MRGEGIVTSSSVPPRATRREWIGLVVLALPTLLLALDTSVLYLALPQLATELGASGTQQLWITDIYGFLLAGFLVTMGTLGDRIGRRRLLLIGAVMFGVASALAAYSISPEMLIIARALLGIAGATLMPSTLALISNMFRDPKQRTMALAVWVSCFMGGVAVGPVVGGALLQNFWWGSAFLLGVPVMLLLVVIGPVLLPEYRDPAQAGRLDPLSVALSLAAILPVIYGLKDLAANGPRPGAAVATVAGLALGAVFVHRQRILAVPLLDLRLFASRQVSAALSLGLLSGAVMGGVWLLINLYLQTVANLSPLHAGLWQLPAVLGMVVASNLAPRLSRRFPPGGLITAGMALSAVGFAVLTQTPAADGLAVLIPAFVIIMVGVGIGLPLIQDLIIGAAPPERAGSASALSETSGELGVALGIAALGSVGTAIYRARLTVPTEVPVQAVESAQEGIIGAVIAVPHLPAGIGAELLDNARAAFTSGLTTVAAVSIVIFVALAIATALVLHGIRSTGHSEPEQPDMSEPAVAAATTNLSGSPTNTPV</sequence>
<feature type="compositionally biased region" description="Polar residues" evidence="7">
    <location>
        <begin position="529"/>
        <end position="542"/>
    </location>
</feature>
<feature type="transmembrane region" description="Helical" evidence="8">
    <location>
        <begin position="277"/>
        <end position="302"/>
    </location>
</feature>
<gene>
    <name evidence="10" type="ORF">E1294_45885</name>
</gene>
<comment type="subcellular location">
    <subcellularLocation>
        <location evidence="1">Cell membrane</location>
        <topology evidence="1">Multi-pass membrane protein</topology>
    </subcellularLocation>
</comment>
<feature type="region of interest" description="Disordered" evidence="7">
    <location>
        <begin position="511"/>
        <end position="542"/>
    </location>
</feature>
<feature type="transmembrane region" description="Helical" evidence="8">
    <location>
        <begin position="343"/>
        <end position="363"/>
    </location>
</feature>
<organism evidence="10 11">
    <name type="scientific">Nonomuraea diastatica</name>
    <dbReference type="NCBI Taxonomy" id="1848329"/>
    <lineage>
        <taxon>Bacteria</taxon>
        <taxon>Bacillati</taxon>
        <taxon>Actinomycetota</taxon>
        <taxon>Actinomycetes</taxon>
        <taxon>Streptosporangiales</taxon>
        <taxon>Streptosporangiaceae</taxon>
        <taxon>Nonomuraea</taxon>
    </lineage>
</organism>
<evidence type="ECO:0000256" key="8">
    <source>
        <dbReference type="SAM" id="Phobius"/>
    </source>
</evidence>
<dbReference type="PANTHER" id="PTHR42718">
    <property type="entry name" value="MAJOR FACILITATOR SUPERFAMILY MULTIDRUG TRANSPORTER MFSC"/>
    <property type="match status" value="1"/>
</dbReference>
<keyword evidence="6 8" id="KW-0472">Membrane</keyword>
<feature type="domain" description="Major facilitator superfamily (MFS) profile" evidence="9">
    <location>
        <begin position="23"/>
        <end position="500"/>
    </location>
</feature>
<dbReference type="GO" id="GO:0022857">
    <property type="term" value="F:transmembrane transporter activity"/>
    <property type="evidence" value="ECO:0007669"/>
    <property type="project" value="InterPro"/>
</dbReference>
<keyword evidence="11" id="KW-1185">Reference proteome</keyword>
<dbReference type="SUPFAM" id="SSF103473">
    <property type="entry name" value="MFS general substrate transporter"/>
    <property type="match status" value="1"/>
</dbReference>
<dbReference type="InterPro" id="IPR011701">
    <property type="entry name" value="MFS"/>
</dbReference>
<feature type="transmembrane region" description="Helical" evidence="8">
    <location>
        <begin position="89"/>
        <end position="108"/>
    </location>
</feature>
<evidence type="ECO:0000256" key="7">
    <source>
        <dbReference type="SAM" id="MobiDB-lite"/>
    </source>
</evidence>
<dbReference type="PROSITE" id="PS50850">
    <property type="entry name" value="MFS"/>
    <property type="match status" value="1"/>
</dbReference>
<feature type="transmembrane region" description="Helical" evidence="8">
    <location>
        <begin position="21"/>
        <end position="45"/>
    </location>
</feature>
<feature type="transmembrane region" description="Helical" evidence="8">
    <location>
        <begin position="482"/>
        <end position="505"/>
    </location>
</feature>
<evidence type="ECO:0000313" key="11">
    <source>
        <dbReference type="Proteomes" id="UP000294543"/>
    </source>
</evidence>
<name>A0A4R4W774_9ACTN</name>
<feature type="transmembrane region" description="Helical" evidence="8">
    <location>
        <begin position="239"/>
        <end position="256"/>
    </location>
</feature>
<dbReference type="InterPro" id="IPR036259">
    <property type="entry name" value="MFS_trans_sf"/>
</dbReference>
<dbReference type="AlphaFoldDB" id="A0A4R4W774"/>
<dbReference type="EMBL" id="SMKP01000227">
    <property type="protein sequence ID" value="TDD10955.1"/>
    <property type="molecule type" value="Genomic_DNA"/>
</dbReference>
<dbReference type="OrthoDB" id="3218509at2"/>
<feature type="transmembrane region" description="Helical" evidence="8">
    <location>
        <begin position="369"/>
        <end position="393"/>
    </location>
</feature>
<feature type="transmembrane region" description="Helical" evidence="8">
    <location>
        <begin position="65"/>
        <end position="82"/>
    </location>
</feature>
<evidence type="ECO:0000259" key="9">
    <source>
        <dbReference type="PROSITE" id="PS50850"/>
    </source>
</evidence>
<keyword evidence="2" id="KW-0813">Transport</keyword>
<keyword evidence="3" id="KW-1003">Cell membrane</keyword>
<evidence type="ECO:0000256" key="1">
    <source>
        <dbReference type="ARBA" id="ARBA00004651"/>
    </source>
</evidence>
<accession>A0A4R4W774</accession>
<dbReference type="InterPro" id="IPR020846">
    <property type="entry name" value="MFS_dom"/>
</dbReference>
<dbReference type="Pfam" id="PF07690">
    <property type="entry name" value="MFS_1"/>
    <property type="match status" value="1"/>
</dbReference>
<protein>
    <submittedName>
        <fullName evidence="10">MFS transporter</fullName>
    </submittedName>
</protein>
<feature type="transmembrane region" description="Helical" evidence="8">
    <location>
        <begin position="174"/>
        <end position="198"/>
    </location>
</feature>
<feature type="transmembrane region" description="Helical" evidence="8">
    <location>
        <begin position="210"/>
        <end position="227"/>
    </location>
</feature>
<dbReference type="GO" id="GO:0005886">
    <property type="term" value="C:plasma membrane"/>
    <property type="evidence" value="ECO:0007669"/>
    <property type="project" value="UniProtKB-SubCell"/>
</dbReference>
<dbReference type="Gene3D" id="1.20.1250.20">
    <property type="entry name" value="MFS general substrate transporter like domains"/>
    <property type="match status" value="1"/>
</dbReference>
<evidence type="ECO:0000256" key="3">
    <source>
        <dbReference type="ARBA" id="ARBA00022475"/>
    </source>
</evidence>
<reference evidence="10 11" key="1">
    <citation type="submission" date="2019-03" db="EMBL/GenBank/DDBJ databases">
        <title>Draft genome sequences of novel Actinobacteria.</title>
        <authorList>
            <person name="Sahin N."/>
            <person name="Ay H."/>
            <person name="Saygin H."/>
        </authorList>
    </citation>
    <scope>NUCLEOTIDE SEQUENCE [LARGE SCALE GENOMIC DNA]</scope>
    <source>
        <strain evidence="10 11">KC712</strain>
    </source>
</reference>
<evidence type="ECO:0000313" key="10">
    <source>
        <dbReference type="EMBL" id="TDD10955.1"/>
    </source>
</evidence>
<dbReference type="RefSeq" id="WP_132518090.1">
    <property type="nucleotide sequence ID" value="NZ_SMKP01000227.1"/>
</dbReference>
<evidence type="ECO:0000256" key="4">
    <source>
        <dbReference type="ARBA" id="ARBA00022692"/>
    </source>
</evidence>
<feature type="transmembrane region" description="Helical" evidence="8">
    <location>
        <begin position="314"/>
        <end position="331"/>
    </location>
</feature>
<feature type="transmembrane region" description="Helical" evidence="8">
    <location>
        <begin position="114"/>
        <end position="135"/>
    </location>
</feature>
<evidence type="ECO:0000256" key="5">
    <source>
        <dbReference type="ARBA" id="ARBA00022989"/>
    </source>
</evidence>
<evidence type="ECO:0000256" key="6">
    <source>
        <dbReference type="ARBA" id="ARBA00023136"/>
    </source>
</evidence>
<feature type="transmembrane region" description="Helical" evidence="8">
    <location>
        <begin position="147"/>
        <end position="168"/>
    </location>
</feature>
<evidence type="ECO:0000256" key="2">
    <source>
        <dbReference type="ARBA" id="ARBA00022448"/>
    </source>
</evidence>
<comment type="caution">
    <text evidence="10">The sequence shown here is derived from an EMBL/GenBank/DDBJ whole genome shotgun (WGS) entry which is preliminary data.</text>
</comment>
<proteinExistence type="predicted"/>
<keyword evidence="5 8" id="KW-1133">Transmembrane helix</keyword>
<dbReference type="Proteomes" id="UP000294543">
    <property type="component" value="Unassembled WGS sequence"/>
</dbReference>
<keyword evidence="4 8" id="KW-0812">Transmembrane</keyword>
<dbReference type="PANTHER" id="PTHR42718:SF47">
    <property type="entry name" value="METHYL VIOLOGEN RESISTANCE PROTEIN SMVA"/>
    <property type="match status" value="1"/>
</dbReference>
<dbReference type="CDD" id="cd17321">
    <property type="entry name" value="MFS_MMR_MDR_like"/>
    <property type="match status" value="1"/>
</dbReference>